<dbReference type="Pfam" id="PF12771">
    <property type="entry name" value="SusD-like_2"/>
    <property type="match status" value="1"/>
</dbReference>
<reference evidence="2" key="1">
    <citation type="submission" date="2021-06" db="EMBL/GenBank/DDBJ databases">
        <title>44 bacteria genomes isolated from Dapeng, Shenzhen.</title>
        <authorList>
            <person name="Zheng W."/>
            <person name="Yu S."/>
            <person name="Huang Y."/>
        </authorList>
    </citation>
    <scope>NUCLEOTIDE SEQUENCE</scope>
    <source>
        <strain evidence="2">DP5N28-2</strain>
    </source>
</reference>
<evidence type="ECO:0000313" key="2">
    <source>
        <dbReference type="EMBL" id="MBY5957631.1"/>
    </source>
</evidence>
<dbReference type="RefSeq" id="WP_222579149.1">
    <property type="nucleotide sequence ID" value="NZ_JAHVHU010000005.1"/>
</dbReference>
<sequence>MKKLLIILSVFFIGFACDVDYENSPNSITVPPTSGLLNGATKRVADDLYDQWFSGRFTQVVMQYWTQTAYADEDRYVFRESQRETWEDFYYNLESYRKIIALNTDEETKGTMLAYGANENQIGVARILMSWVFNIMADTWGDIPYYSYGSDNANFQALAVADADEEILAPKYATQQEIYADILSELQSAAQMMDASKKGMEGDNIYHGDVDAWKRFANSLRLRIAVKIQDADPGLAESHINSAISAGVIASNNDNADFEYEANALNGAPMYRAYNVDKRTDFALGHSFVELLKGDNLVHGSEIVVQNPFEGISDPRLPIYAQPNSEGTIIGMPSVTSSAESQVISWRSLPGDAIINTPDFEQPILEYPEVCFLLSEVNNWDQEWYEKGTRASMENWGVSAEEIDAYIAQLPAASEETVLTQKYIALYMDPHTAWAEYRRTGYPEFIIKPGTTYTARGVSGDVEYTFTSLIDGMTDLPKRLQYPDFERTLNGKNRTEAVSRMSNGDALNSPLWWDK</sequence>
<keyword evidence="2" id="KW-0449">Lipoprotein</keyword>
<gene>
    <name evidence="2" type="ORF">KUV50_05785</name>
</gene>
<dbReference type="PROSITE" id="PS51257">
    <property type="entry name" value="PROKAR_LIPOPROTEIN"/>
    <property type="match status" value="1"/>
</dbReference>
<organism evidence="2 3">
    <name type="scientific">Membranihabitans marinus</name>
    <dbReference type="NCBI Taxonomy" id="1227546"/>
    <lineage>
        <taxon>Bacteria</taxon>
        <taxon>Pseudomonadati</taxon>
        <taxon>Bacteroidota</taxon>
        <taxon>Saprospiria</taxon>
        <taxon>Saprospirales</taxon>
        <taxon>Saprospiraceae</taxon>
        <taxon>Membranihabitans</taxon>
    </lineage>
</organism>
<dbReference type="AlphaFoldDB" id="A0A953HW49"/>
<feature type="signal peptide" evidence="1">
    <location>
        <begin position="1"/>
        <end position="18"/>
    </location>
</feature>
<evidence type="ECO:0000256" key="1">
    <source>
        <dbReference type="SAM" id="SignalP"/>
    </source>
</evidence>
<feature type="chain" id="PRO_5037513365" evidence="1">
    <location>
        <begin position="19"/>
        <end position="515"/>
    </location>
</feature>
<dbReference type="SUPFAM" id="SSF48452">
    <property type="entry name" value="TPR-like"/>
    <property type="match status" value="1"/>
</dbReference>
<dbReference type="InterPro" id="IPR041662">
    <property type="entry name" value="SusD-like_2"/>
</dbReference>
<keyword evidence="1" id="KW-0732">Signal</keyword>
<evidence type="ECO:0000313" key="3">
    <source>
        <dbReference type="Proteomes" id="UP000753961"/>
    </source>
</evidence>
<dbReference type="EMBL" id="JAHVHU010000005">
    <property type="protein sequence ID" value="MBY5957631.1"/>
    <property type="molecule type" value="Genomic_DNA"/>
</dbReference>
<dbReference type="Gene3D" id="1.25.40.390">
    <property type="match status" value="1"/>
</dbReference>
<name>A0A953HW49_9BACT</name>
<proteinExistence type="predicted"/>
<dbReference type="InterPro" id="IPR011990">
    <property type="entry name" value="TPR-like_helical_dom_sf"/>
</dbReference>
<dbReference type="Proteomes" id="UP000753961">
    <property type="component" value="Unassembled WGS sequence"/>
</dbReference>
<keyword evidence="3" id="KW-1185">Reference proteome</keyword>
<accession>A0A953HW49</accession>
<protein>
    <submittedName>
        <fullName evidence="2">SusD/RagB family nutrient-binding outer membrane lipoprotein</fullName>
    </submittedName>
</protein>
<comment type="caution">
    <text evidence="2">The sequence shown here is derived from an EMBL/GenBank/DDBJ whole genome shotgun (WGS) entry which is preliminary data.</text>
</comment>